<keyword evidence="2" id="KW-0378">Hydrolase</keyword>
<dbReference type="Proteomes" id="UP001162780">
    <property type="component" value="Chromosome"/>
</dbReference>
<dbReference type="InterPro" id="IPR050615">
    <property type="entry name" value="ATP-dep_DNA_Helicase"/>
</dbReference>
<evidence type="ECO:0000259" key="6">
    <source>
        <dbReference type="PROSITE" id="PS51194"/>
    </source>
</evidence>
<accession>A0ABY7GF42</accession>
<evidence type="ECO:0000256" key="3">
    <source>
        <dbReference type="ARBA" id="ARBA00022806"/>
    </source>
</evidence>
<reference evidence="7" key="1">
    <citation type="submission" date="2022-11" db="EMBL/GenBank/DDBJ databases">
        <title>Methylomonas rapida sp. nov., Carotenoid-Producing Obligate Methanotrophs with High Growth Characteristics and Biotechnological Potential.</title>
        <authorList>
            <person name="Tikhonova E.N."/>
            <person name="Suleimanov R.Z."/>
            <person name="Miroshnikov K."/>
            <person name="Oshkin I.Y."/>
            <person name="Belova S.E."/>
            <person name="Danilova O.V."/>
            <person name="Ashikhmin A."/>
            <person name="Konopkin A."/>
            <person name="But S.Y."/>
            <person name="Khmelenina V.N."/>
            <person name="Kuznetsov N."/>
            <person name="Pimenov N.V."/>
            <person name="Dedysh S.N."/>
        </authorList>
    </citation>
    <scope>NUCLEOTIDE SEQUENCE</scope>
    <source>
        <strain evidence="7">MP1</strain>
    </source>
</reference>
<evidence type="ECO:0000256" key="2">
    <source>
        <dbReference type="ARBA" id="ARBA00022801"/>
    </source>
</evidence>
<dbReference type="Pfam" id="PF00271">
    <property type="entry name" value="Helicase_C"/>
    <property type="match status" value="1"/>
</dbReference>
<evidence type="ECO:0000256" key="4">
    <source>
        <dbReference type="ARBA" id="ARBA00022840"/>
    </source>
</evidence>
<dbReference type="RefSeq" id="WP_255188869.1">
    <property type="nucleotide sequence ID" value="NZ_CP113517.1"/>
</dbReference>
<dbReference type="InterPro" id="IPR014001">
    <property type="entry name" value="Helicase_ATP-bd"/>
</dbReference>
<dbReference type="PANTHER" id="PTHR11274:SF0">
    <property type="entry name" value="GENERAL TRANSCRIPTION AND DNA REPAIR FACTOR IIH HELICASE SUBUNIT XPB"/>
    <property type="match status" value="1"/>
</dbReference>
<dbReference type="PROSITE" id="PS51194">
    <property type="entry name" value="HELICASE_CTER"/>
    <property type="match status" value="1"/>
</dbReference>
<evidence type="ECO:0000259" key="5">
    <source>
        <dbReference type="PROSITE" id="PS51192"/>
    </source>
</evidence>
<dbReference type="SUPFAM" id="SSF52540">
    <property type="entry name" value="P-loop containing nucleoside triphosphate hydrolases"/>
    <property type="match status" value="1"/>
</dbReference>
<dbReference type="EMBL" id="CP113517">
    <property type="protein sequence ID" value="WAR43884.1"/>
    <property type="molecule type" value="Genomic_DNA"/>
</dbReference>
<name>A0ABY7GF42_9GAMM</name>
<evidence type="ECO:0000313" key="7">
    <source>
        <dbReference type="EMBL" id="WAR43884.1"/>
    </source>
</evidence>
<dbReference type="PROSITE" id="PS51192">
    <property type="entry name" value="HELICASE_ATP_BIND_1"/>
    <property type="match status" value="1"/>
</dbReference>
<dbReference type="SMART" id="SM00487">
    <property type="entry name" value="DEXDc"/>
    <property type="match status" value="1"/>
</dbReference>
<dbReference type="InterPro" id="IPR006935">
    <property type="entry name" value="Helicase/UvrB_N"/>
</dbReference>
<dbReference type="Pfam" id="PF04851">
    <property type="entry name" value="ResIII"/>
    <property type="match status" value="1"/>
</dbReference>
<dbReference type="GO" id="GO:0004386">
    <property type="term" value="F:helicase activity"/>
    <property type="evidence" value="ECO:0007669"/>
    <property type="project" value="UniProtKB-KW"/>
</dbReference>
<dbReference type="InterPro" id="IPR027417">
    <property type="entry name" value="P-loop_NTPase"/>
</dbReference>
<dbReference type="CDD" id="cd17926">
    <property type="entry name" value="DEXHc_RE"/>
    <property type="match status" value="1"/>
</dbReference>
<dbReference type="InterPro" id="IPR001650">
    <property type="entry name" value="Helicase_C-like"/>
</dbReference>
<gene>
    <name evidence="7" type="ORF">NM686_016115</name>
</gene>
<dbReference type="PANTHER" id="PTHR11274">
    <property type="entry name" value="RAD25/XP-B DNA REPAIR HELICASE"/>
    <property type="match status" value="1"/>
</dbReference>
<evidence type="ECO:0000256" key="1">
    <source>
        <dbReference type="ARBA" id="ARBA00022741"/>
    </source>
</evidence>
<feature type="domain" description="Helicase ATP-binding" evidence="5">
    <location>
        <begin position="102"/>
        <end position="246"/>
    </location>
</feature>
<dbReference type="Gene3D" id="3.40.50.300">
    <property type="entry name" value="P-loop containing nucleotide triphosphate hydrolases"/>
    <property type="match status" value="2"/>
</dbReference>
<evidence type="ECO:0000313" key="8">
    <source>
        <dbReference type="Proteomes" id="UP001162780"/>
    </source>
</evidence>
<keyword evidence="3 7" id="KW-0347">Helicase</keyword>
<sequence length="451" mass="50263">MKITLTNHARIEASENILNQIEKRCTHSNPKYYEALRQNRYTGSIPKQIMLSRRMDDGSLVIPVGMVGELFTAGAEIMDNRRSVLAQIGFNGQLRDYQQTFVADAMRAKGGVLVAATGAGKTISAIALASRLEQRMLVLVKSKDLAEQWRGAIEQFTGLTAGMIGAGKDTEGEQFTVGTVQTLVKRDLSQLDYGLVIADECHNAPADQFYQVITGLDARYKYGLSATPQRRDSLEFMIHAALGPVVSEIKPEQIGDKVLPVEVEMVELPWERRAPETWQDYIDMIVSDAERNDEIIRQIDQAQFLRSGAVIVLSQQINHCEILAKLAEEEGLKPLLIHGQLPSKTRLERMSQAPDSQLIIGTTSLLSEGIDWPHLQTLIFATPLSAVIEKNGQPAATKLIQSIGRCRRPYPGKTCAYVIDFVDRCAFGYATAKKRRTIYEIQGFTVERLPW</sequence>
<keyword evidence="1" id="KW-0547">Nucleotide-binding</keyword>
<dbReference type="SMART" id="SM00490">
    <property type="entry name" value="HELICc"/>
    <property type="match status" value="1"/>
</dbReference>
<organism evidence="7 8">
    <name type="scientific">Methylomonas rapida</name>
    <dbReference type="NCBI Taxonomy" id="2963939"/>
    <lineage>
        <taxon>Bacteria</taxon>
        <taxon>Pseudomonadati</taxon>
        <taxon>Pseudomonadota</taxon>
        <taxon>Gammaproteobacteria</taxon>
        <taxon>Methylococcales</taxon>
        <taxon>Methylococcaceae</taxon>
        <taxon>Methylomonas</taxon>
    </lineage>
</organism>
<protein>
    <submittedName>
        <fullName evidence="7">DEAD/DEAH box helicase</fullName>
    </submittedName>
</protein>
<keyword evidence="4" id="KW-0067">ATP-binding</keyword>
<keyword evidence="8" id="KW-1185">Reference proteome</keyword>
<feature type="domain" description="Helicase C-terminal" evidence="6">
    <location>
        <begin position="298"/>
        <end position="451"/>
    </location>
</feature>
<proteinExistence type="predicted"/>